<reference evidence="2 3" key="1">
    <citation type="submission" date="2024-02" db="EMBL/GenBank/DDBJ databases">
        <title>FIRST GENOME SEQUENCES OF Leishmania (Viannia) shawi, Leishmania (Viannia) lindenbergi AND Leishmania (Viannia) utingensis.</title>
        <authorList>
            <person name="Resadore F."/>
            <person name="Custodio M.G.F."/>
            <person name="Boite M.C."/>
            <person name="Cupolillo E."/>
            <person name="Ferreira G.E.M."/>
        </authorList>
    </citation>
    <scope>NUCLEOTIDE SEQUENCE [LARGE SCALE GENOMIC DNA]</scope>
    <source>
        <strain evidence="2 3">MHOM/BR/1966/M15733</strain>
    </source>
</reference>
<feature type="compositionally biased region" description="Basic residues" evidence="1">
    <location>
        <begin position="1"/>
        <end position="11"/>
    </location>
</feature>
<evidence type="ECO:0000256" key="1">
    <source>
        <dbReference type="SAM" id="MobiDB-lite"/>
    </source>
</evidence>
<evidence type="ECO:0000313" key="3">
    <source>
        <dbReference type="Proteomes" id="UP001500131"/>
    </source>
</evidence>
<protein>
    <recommendedName>
        <fullName evidence="4">Nuclear pore complex protein</fullName>
    </recommendedName>
</protein>
<dbReference type="EMBL" id="JBAMZK010000001">
    <property type="protein sequence ID" value="KAL0515444.1"/>
    <property type="molecule type" value="Genomic_DNA"/>
</dbReference>
<gene>
    <name evidence="2" type="ORF">Q4I31_000627</name>
</gene>
<feature type="region of interest" description="Disordered" evidence="1">
    <location>
        <begin position="312"/>
        <end position="334"/>
    </location>
</feature>
<organism evidence="2 3">
    <name type="scientific">Leishmania lindenbergi</name>
    <dbReference type="NCBI Taxonomy" id="651832"/>
    <lineage>
        <taxon>Eukaryota</taxon>
        <taxon>Discoba</taxon>
        <taxon>Euglenozoa</taxon>
        <taxon>Kinetoplastea</taxon>
        <taxon>Metakinetoplastina</taxon>
        <taxon>Trypanosomatida</taxon>
        <taxon>Trypanosomatidae</taxon>
        <taxon>Leishmaniinae</taxon>
        <taxon>Leishmania</taxon>
    </lineage>
</organism>
<feature type="region of interest" description="Disordered" evidence="1">
    <location>
        <begin position="1"/>
        <end position="36"/>
    </location>
</feature>
<accession>A0AAW3AYD8</accession>
<keyword evidence="3" id="KW-1185">Reference proteome</keyword>
<dbReference type="Proteomes" id="UP001500131">
    <property type="component" value="Unassembled WGS sequence"/>
</dbReference>
<evidence type="ECO:0000313" key="2">
    <source>
        <dbReference type="EMBL" id="KAL0515444.1"/>
    </source>
</evidence>
<sequence>MSFRAIPRRLMRPASHGRTQPMDPSSSPSPGKHQQKVAPLLQFPQFHPIVFPQDKFLSIKSRSLETYTKVRSDVLQRCADLCMQLQRRQEQAGRRGREMTTAARTVGEATSSSAAIGLSPELPAHPLTPHQAEELLLLTKKVEDLVHYQGFFLTDELVWRMLHLCIQCGAPQLAVYGWLQKHVLEEKRGPPFPLFILEDLTATLRASVLPRLPESGASLTCSSTLIVTSAGSLDENLSIAFEDGLAAAQRCLRHHLLHSSWPASNAAETEFFRVAQTYTEHLLAEHVWPVWQALEAMNLTFANLRTNKIKDEEEQEAVDGGQGSEEEQDVSSPRLDRGEYGRYAIWLPDAEAQTLAVRTALMSVMPLYSFHAPPSLAPPFSAAESRKDSSKSAKTANILTHALLCSEPPFFPSEEAAIVAPLRALLDTWLVLAQCAAEAKDVPLLKTLLRTVCLGFLTHSATSGGEEHGAAEPKGGMQLPPVCLNEDAWCQYAVSDVEQREDVVHRGAADMQARAMVREFVNGSLSVLQYGLLCAEYEAALWHLHDTCALILGVAASLRSLQGPPKKQSRHLLTTDDAKLHRMSAVALVQPAPSEEADGLLCVALPCALVSSYARGQQAVGDDEHASATAATHSFLCDVLAHPAEETTAHPYAEAGLYVGLATGDEALLAQAAPTDTAMGNSEATLLLLHARALHLYRRAATRLATVHEGHEGHEGEEAPEEDAWDAWTATLREEVSQATSGSGDTDTSRVQLVESCLTVLALGVARRQAERATVYVQCVQQHTSTSAAENGDDTPNESHNAYDNVEAEKQRREAIEVSWSQLYDGTTACVQDTLKRVEQLFGALSSPDAETFCLSPSSLSTLAVLTRLGVYAEEEAQASVAAASTTSDNVAKPSGVSPSSLPLSASLDRVLARVVRDTCIQLRGASAVSPTGAASAATTSVVGNWVQWVLLTLMARRAWVDVLAVLRALDGKGSAGSATDADGTLSTLLCSTTVDPSVFAALYARAMEDGAASVCAFLRPRRERLFF</sequence>
<dbReference type="AlphaFoldDB" id="A0AAW3AYD8"/>
<name>A0AAW3AYD8_9TRYP</name>
<comment type="caution">
    <text evidence="2">The sequence shown here is derived from an EMBL/GenBank/DDBJ whole genome shotgun (WGS) entry which is preliminary data.</text>
</comment>
<evidence type="ECO:0008006" key="4">
    <source>
        <dbReference type="Google" id="ProtNLM"/>
    </source>
</evidence>
<proteinExistence type="predicted"/>